<feature type="domain" description="Transglutaminase-like" evidence="1">
    <location>
        <begin position="153"/>
        <end position="212"/>
    </location>
</feature>
<dbReference type="Gene3D" id="3.10.620.30">
    <property type="match status" value="1"/>
</dbReference>
<evidence type="ECO:0000313" key="2">
    <source>
        <dbReference type="EMBL" id="HJB97005.1"/>
    </source>
</evidence>
<dbReference type="PANTHER" id="PTHR35532:SF5">
    <property type="entry name" value="CARBOHYDRATE-BINDING DOMAIN-CONTAINING PROTEIN"/>
    <property type="match status" value="1"/>
</dbReference>
<dbReference type="PANTHER" id="PTHR35532">
    <property type="entry name" value="SIMILAR TO POLYHYDROXYALKANOATE DEPOLYMERASE"/>
    <property type="match status" value="1"/>
</dbReference>
<proteinExistence type="predicted"/>
<dbReference type="SUPFAM" id="SSF54001">
    <property type="entry name" value="Cysteine proteinases"/>
    <property type="match status" value="1"/>
</dbReference>
<dbReference type="SMART" id="SM00460">
    <property type="entry name" value="TGc"/>
    <property type="match status" value="1"/>
</dbReference>
<organism evidence="2 3">
    <name type="scientific">Candidatus Acutalibacter pullicola</name>
    <dbReference type="NCBI Taxonomy" id="2838417"/>
    <lineage>
        <taxon>Bacteria</taxon>
        <taxon>Bacillati</taxon>
        <taxon>Bacillota</taxon>
        <taxon>Clostridia</taxon>
        <taxon>Eubacteriales</taxon>
        <taxon>Acutalibacteraceae</taxon>
        <taxon>Acutalibacter</taxon>
    </lineage>
</organism>
<protein>
    <submittedName>
        <fullName evidence="2">Transglutaminase domain-containing protein</fullName>
    </submittedName>
</protein>
<dbReference type="AlphaFoldDB" id="A0A9D2SDU7"/>
<gene>
    <name evidence="2" type="ORF">H9710_00295</name>
</gene>
<dbReference type="Proteomes" id="UP000826793">
    <property type="component" value="Unassembled WGS sequence"/>
</dbReference>
<dbReference type="Gene3D" id="2.60.40.1120">
    <property type="entry name" value="Carboxypeptidase-like, regulatory domain"/>
    <property type="match status" value="1"/>
</dbReference>
<reference evidence="2" key="2">
    <citation type="submission" date="2021-04" db="EMBL/GenBank/DDBJ databases">
        <authorList>
            <person name="Gilroy R."/>
        </authorList>
    </citation>
    <scope>NUCLEOTIDE SEQUENCE</scope>
    <source>
        <strain evidence="2">CHK185-1770</strain>
    </source>
</reference>
<dbReference type="Pfam" id="PF01841">
    <property type="entry name" value="Transglut_core"/>
    <property type="match status" value="1"/>
</dbReference>
<dbReference type="InterPro" id="IPR038765">
    <property type="entry name" value="Papain-like_cys_pep_sf"/>
</dbReference>
<comment type="caution">
    <text evidence="2">The sequence shown here is derived from an EMBL/GenBank/DDBJ whole genome shotgun (WGS) entry which is preliminary data.</text>
</comment>
<sequence length="820" mass="91419">MSWSQALQAYSETQLSRRMDSFGARREEIQALLLSCSSQERVLLQYLYATLPLPDVGDYAPRFFLQVVRQALDARRSFSWCAALPEHRFLKDVLYPRVNTEELADCRGLFRERLESRVRGLSLEAAILEVNRWCAEEATYRSTDERTASPLQVYRCGWGRCGEESTFLVTALRSVGIAARQVYAPWWSHCDDNHAWVEAFDGRKWRYLGACEPEPVLDRGWFTHAAARAVLVHTRAFVQGTKEEAAFLFPQTDPACWAVEEGVAWENLTPRYGAVKPVRVQVLAPDGAPVAGAVVSFSVLNMGAPREVARLRTEEEGTVSLPLGQGTVLVSAWQEGAFSAGGEGILEPHEERLTLRLGEDLSSTGPELTFFPPGDGGVSVPSLTQAQRVWRRETLDRAAALREEKARRRQASQSPAPTGAFGRVWDTLTEKDRAVPVDPALLEDSLEAFSWENQVPEPCFSQGLLSPRVGWEVLTPWRQLLGSCFAPEEASRFREDPAALWDWVKERAPLCLQAYAALWGTPAGMLQVGGATKQGQWLLFCAACRTLGIPALVQDGVPRFWKEGAFHPLWGREETARLCLRAPVQRGAASGQDYTLSRRDPEGWQVLSWADLGAGQEKKLSLAPGRYRLWTVTRLPNGCQLARREDFSLQAGEERIHSLAFREGTPQEMLERCPLPAFVLEDVQGKNQTGQTLFSRERFTLLLFLEVNREPTEHLLNELREQAGALKQTGCGLAFVVEAWEQREDPTLAQTLQALPGAQVWKATFSEAVPALARRMFQDPDRLPLALLVNRQGEGLFACCGYNVGTAALVLRLLAAAESL</sequence>
<accession>A0A9D2SDU7</accession>
<name>A0A9D2SDU7_9FIRM</name>
<evidence type="ECO:0000313" key="3">
    <source>
        <dbReference type="Proteomes" id="UP000826793"/>
    </source>
</evidence>
<evidence type="ECO:0000259" key="1">
    <source>
        <dbReference type="SMART" id="SM00460"/>
    </source>
</evidence>
<reference evidence="2" key="1">
    <citation type="journal article" date="2021" name="PeerJ">
        <title>Extensive microbial diversity within the chicken gut microbiome revealed by metagenomics and culture.</title>
        <authorList>
            <person name="Gilroy R."/>
            <person name="Ravi A."/>
            <person name="Getino M."/>
            <person name="Pursley I."/>
            <person name="Horton D.L."/>
            <person name="Alikhan N.F."/>
            <person name="Baker D."/>
            <person name="Gharbi K."/>
            <person name="Hall N."/>
            <person name="Watson M."/>
            <person name="Adriaenssens E.M."/>
            <person name="Foster-Nyarko E."/>
            <person name="Jarju S."/>
            <person name="Secka A."/>
            <person name="Antonio M."/>
            <person name="Oren A."/>
            <person name="Chaudhuri R.R."/>
            <person name="La Ragione R."/>
            <person name="Hildebrand F."/>
            <person name="Pallen M.J."/>
        </authorList>
    </citation>
    <scope>NUCLEOTIDE SEQUENCE</scope>
    <source>
        <strain evidence="2">CHK185-1770</strain>
    </source>
</reference>
<dbReference type="InterPro" id="IPR002931">
    <property type="entry name" value="Transglutaminase-like"/>
</dbReference>
<dbReference type="EMBL" id="DWXG01000003">
    <property type="protein sequence ID" value="HJB97005.1"/>
    <property type="molecule type" value="Genomic_DNA"/>
</dbReference>